<proteinExistence type="predicted"/>
<comment type="caution">
    <text evidence="2">The sequence shown here is derived from an EMBL/GenBank/DDBJ whole genome shotgun (WGS) entry which is preliminary data.</text>
</comment>
<gene>
    <name evidence="2" type="ORF">RSOL_561980</name>
</gene>
<organism evidence="2 3">
    <name type="scientific">Rhizoctonia solani AG-3 Rhs1AP</name>
    <dbReference type="NCBI Taxonomy" id="1086054"/>
    <lineage>
        <taxon>Eukaryota</taxon>
        <taxon>Fungi</taxon>
        <taxon>Dikarya</taxon>
        <taxon>Basidiomycota</taxon>
        <taxon>Agaricomycotina</taxon>
        <taxon>Agaricomycetes</taxon>
        <taxon>Cantharellales</taxon>
        <taxon>Ceratobasidiaceae</taxon>
        <taxon>Rhizoctonia</taxon>
    </lineage>
</organism>
<reference evidence="3" key="1">
    <citation type="journal article" date="2014" name="Genome Announc.">
        <title>Draft genome sequence of the plant-pathogenic soil fungus Rhizoctonia solani anastomosis group 3 strain Rhs1AP.</title>
        <authorList>
            <person name="Cubeta M.A."/>
            <person name="Thomas E."/>
            <person name="Dean R.A."/>
            <person name="Jabaji S."/>
            <person name="Neate S.M."/>
            <person name="Tavantzis S."/>
            <person name="Toda T."/>
            <person name="Vilgalys R."/>
            <person name="Bharathan N."/>
            <person name="Fedorova-Abrams N."/>
            <person name="Pakala S.B."/>
            <person name="Pakala S.M."/>
            <person name="Zafar N."/>
            <person name="Joardar V."/>
            <person name="Losada L."/>
            <person name="Nierman W.C."/>
        </authorList>
    </citation>
    <scope>NUCLEOTIDE SEQUENCE [LARGE SCALE GENOMIC DNA]</scope>
    <source>
        <strain evidence="3">AG-3</strain>
    </source>
</reference>
<sequence length="393" mass="43950">MITDDLPSTLADVPVTLSQMANRLAAGSVTRGDADDFLSHVLGLDLWIAFPEDHTDSVCDSWNRVFDSRETERDRAANAGNRRTDQSNGAGPSGPRGGTTRNSPEPERDEDLQRQAREALAQTEKQRIDSTHDASVRTLLERIMGDHSSVGIDKTKYDFVADSGGIEIPVSMHPDAAKTVCKVEYYCRSIDTARSALLLQPRKPEFPALLWNDLLRNQFIDLSKVYSHLHAPTETAKLAERIGDHISLVTTTSRAPARKIKTFGEWIYAFTIYRRAVVFAFNHRGDELDHWSDFISQIFSTTNESQHASVIEMEAAMRRFIFGNQSRSLWSHLEVMHLHHAYLGFDGSRSTHNSSNKCPAVGEASNLSTSVKILWAPDCSKEKGCNFEKAPFL</sequence>
<dbReference type="EMBL" id="JATN01000272">
    <property type="protein sequence ID" value="EUC67538.1"/>
    <property type="molecule type" value="Genomic_DNA"/>
</dbReference>
<evidence type="ECO:0000256" key="1">
    <source>
        <dbReference type="SAM" id="MobiDB-lite"/>
    </source>
</evidence>
<accession>X8JWX0</accession>
<dbReference type="OrthoDB" id="2355984at2759"/>
<dbReference type="Proteomes" id="UP000030108">
    <property type="component" value="Unassembled WGS sequence"/>
</dbReference>
<protein>
    <submittedName>
        <fullName evidence="2">Uncharacterized protein</fullName>
    </submittedName>
</protein>
<feature type="non-terminal residue" evidence="2">
    <location>
        <position position="393"/>
    </location>
</feature>
<evidence type="ECO:0000313" key="2">
    <source>
        <dbReference type="EMBL" id="EUC67538.1"/>
    </source>
</evidence>
<feature type="region of interest" description="Disordered" evidence="1">
    <location>
        <begin position="69"/>
        <end position="132"/>
    </location>
</feature>
<dbReference type="AlphaFoldDB" id="X8JWX0"/>
<name>X8JWX0_9AGAM</name>
<evidence type="ECO:0000313" key="3">
    <source>
        <dbReference type="Proteomes" id="UP000030108"/>
    </source>
</evidence>